<evidence type="ECO:0000256" key="1">
    <source>
        <dbReference type="SAM" id="MobiDB-lite"/>
    </source>
</evidence>
<evidence type="ECO:0000313" key="2">
    <source>
        <dbReference type="EMBL" id="QHT75073.1"/>
    </source>
</evidence>
<reference evidence="2" key="1">
    <citation type="journal article" date="2020" name="Nature">
        <title>Giant virus diversity and host interactions through global metagenomics.</title>
        <authorList>
            <person name="Schulz F."/>
            <person name="Roux S."/>
            <person name="Paez-Espino D."/>
            <person name="Jungbluth S."/>
            <person name="Walsh D.A."/>
            <person name="Denef V.J."/>
            <person name="McMahon K.D."/>
            <person name="Konstantinidis K.T."/>
            <person name="Eloe-Fadrosh E.A."/>
            <person name="Kyrpides N.C."/>
            <person name="Woyke T."/>
        </authorList>
    </citation>
    <scope>NUCLEOTIDE SEQUENCE</scope>
    <source>
        <strain evidence="2">GVMAG-M-3300023179-63</strain>
    </source>
</reference>
<dbReference type="AlphaFoldDB" id="A0A6C0H4X6"/>
<protein>
    <submittedName>
        <fullName evidence="2">Uncharacterized protein</fullName>
    </submittedName>
</protein>
<feature type="region of interest" description="Disordered" evidence="1">
    <location>
        <begin position="35"/>
        <end position="76"/>
    </location>
</feature>
<accession>A0A6C0H4X6</accession>
<name>A0A6C0H4X6_9ZZZZ</name>
<organism evidence="2">
    <name type="scientific">viral metagenome</name>
    <dbReference type="NCBI Taxonomy" id="1070528"/>
    <lineage>
        <taxon>unclassified sequences</taxon>
        <taxon>metagenomes</taxon>
        <taxon>organismal metagenomes</taxon>
    </lineage>
</organism>
<dbReference type="EMBL" id="MN739863">
    <property type="protein sequence ID" value="QHT75073.1"/>
    <property type="molecule type" value="Genomic_DNA"/>
</dbReference>
<sequence>MPPKGKSKLTDLVAGPYDPLYSAINIKLKGYNGPKAYTLRAQPKKRSRKESNSDSEDDVASKPKTRKRNKSKATDYSQYDDPSFLIQLEHYMIELKPTINKLEQSVLSGSEEDSEKIEKMKQEIARLKRLEPTLKSAIKHIKTMLDRENLESSKMTTKIKHLMEPSVIKARKDFIIAIFTGEVTSQLLNTHLDSLISLCEYGLKLPDQPDLIDLLRHEYTTKCKPLQANVLGKLATNIHLQGAYKQFTTPLFFALEEVDALESAKSDLLQEFFKNISNNMRAITYVFSDNLFNVLNIHLGFWREKFNDGHLLVDDTVQHCAAGITIATIGRANATNTETELPKNSHDEYVCGYCMRKIGAKNKGGLFQRSGESVSVDHTNPVGNAWINYSDAALCAQLTNICYDCNLIKSDTSLIDFFYMITSNNKRFFESTSLTGGQDLSPEDFIARKDFFIRNVLYALQCGVNPMNVMIERAIKLKKLYVDQELIKYNEIKLAKDITHIVDTIPIMIDLFDNARDSGGGLEAIKTLFGSILGIFTIIYSNQDNAIANLALLIQRYGPMPAGNTGSYIISQTMLANFFFKMGNNSITHGLNINYSIYQTQGTKLARDLMVHLSGSGPLKTTIQYPEFKAYCESILASIRSATIRHPYKVITPGISSATFAGPYQGSPANSFSDLVAAAEQMETGEGKGKTKKKKSTKK</sequence>
<proteinExistence type="predicted"/>